<sequence>MDPRILDRLRCPVCGEPLAEATAGTARALRCPRRHSFDIARQGYVNLLAGRAPHSGDTVEMVAARADFLAAGHYDVISAALAAAATDAVGRLPATVRAEPTPDFEAYPLVVDAGAGTGRYLGAVLAALPDAVGLALDVSKPALRRAARAHPRAAAALADTWQRLPLADASTAVLLNVFAPRNGAEFHRVLDPAGTLLVVTPDTDHLAELVAALDLLRVAPDKADRVTDSLGGHFTPVSSAVHRAELALTRPEAASLVGMGPSAWHTDPAALAARLAALPEPVRVTVAVRVDGYRPR</sequence>
<name>A0A3N9X0Y6_9ACTN</name>
<dbReference type="Gene3D" id="3.40.50.150">
    <property type="entry name" value="Vaccinia Virus protein VP39"/>
    <property type="match status" value="1"/>
</dbReference>
<gene>
    <name evidence="4" type="ORF">DLJ59_04595</name>
</gene>
<dbReference type="SUPFAM" id="SSF53335">
    <property type="entry name" value="S-adenosyl-L-methionine-dependent methyltransferases"/>
    <property type="match status" value="1"/>
</dbReference>
<dbReference type="Proteomes" id="UP000282312">
    <property type="component" value="Unassembled WGS sequence"/>
</dbReference>
<keyword evidence="5" id="KW-1185">Reference proteome</keyword>
<keyword evidence="4" id="KW-0489">Methyltransferase</keyword>
<dbReference type="InterPro" id="IPR016718">
    <property type="entry name" value="rRNA_m1G-MeTrfase_A_prd"/>
</dbReference>
<dbReference type="InterPro" id="IPR029063">
    <property type="entry name" value="SAM-dependent_MTases_sf"/>
</dbReference>
<keyword evidence="1" id="KW-0479">Metal-binding</keyword>
<dbReference type="GO" id="GO:0032259">
    <property type="term" value="P:methylation"/>
    <property type="evidence" value="ECO:0007669"/>
    <property type="project" value="UniProtKB-KW"/>
</dbReference>
<protein>
    <submittedName>
        <fullName evidence="4">23S rRNA methyltransferase</fullName>
    </submittedName>
</protein>
<keyword evidence="2" id="KW-0949">S-adenosyl-L-methionine</keyword>
<reference evidence="4 5" key="1">
    <citation type="submission" date="2018-05" db="EMBL/GenBank/DDBJ databases">
        <title>Micromonospora from Atacama Desert.</title>
        <authorList>
            <person name="Carro L."/>
            <person name="Goodfellow M."/>
            <person name="Klenk H.-P."/>
        </authorList>
    </citation>
    <scope>NUCLEOTIDE SEQUENCE [LARGE SCALE GENOMIC DNA]</scope>
    <source>
        <strain evidence="4 5">LB39</strain>
    </source>
</reference>
<dbReference type="InterPro" id="IPR048647">
    <property type="entry name" value="RlmA_N"/>
</dbReference>
<keyword evidence="1" id="KW-0862">Zinc</keyword>
<accession>A0A3N9X0Y6</accession>
<evidence type="ECO:0000313" key="5">
    <source>
        <dbReference type="Proteomes" id="UP000282312"/>
    </source>
</evidence>
<organism evidence="4 5">
    <name type="scientific">Micromonospora inaquosa</name>
    <dbReference type="NCBI Taxonomy" id="2203716"/>
    <lineage>
        <taxon>Bacteria</taxon>
        <taxon>Bacillati</taxon>
        <taxon>Actinomycetota</taxon>
        <taxon>Actinomycetes</taxon>
        <taxon>Micromonosporales</taxon>
        <taxon>Micromonosporaceae</taxon>
        <taxon>Micromonospora</taxon>
    </lineage>
</organism>
<dbReference type="AlphaFoldDB" id="A0A3N9X0Y6"/>
<dbReference type="GO" id="GO:0008168">
    <property type="term" value="F:methyltransferase activity"/>
    <property type="evidence" value="ECO:0007669"/>
    <property type="project" value="UniProtKB-KW"/>
</dbReference>
<evidence type="ECO:0000256" key="1">
    <source>
        <dbReference type="PIRSR" id="PIRSR018249-1"/>
    </source>
</evidence>
<dbReference type="RefSeq" id="WP_124771253.1">
    <property type="nucleotide sequence ID" value="NZ_JBEZFR010000002.1"/>
</dbReference>
<dbReference type="EMBL" id="QGSZ01000132">
    <property type="protein sequence ID" value="RQX06622.1"/>
    <property type="molecule type" value="Genomic_DNA"/>
</dbReference>
<feature type="binding site" evidence="1">
    <location>
        <position position="31"/>
    </location>
    <ligand>
        <name>Zn(2+)</name>
        <dbReference type="ChEBI" id="CHEBI:29105"/>
    </ligand>
</feature>
<dbReference type="OrthoDB" id="108476at2"/>
<evidence type="ECO:0000313" key="4">
    <source>
        <dbReference type="EMBL" id="RQX06622.1"/>
    </source>
</evidence>
<proteinExistence type="predicted"/>
<feature type="binding site" evidence="1">
    <location>
        <position position="35"/>
    </location>
    <ligand>
        <name>Zn(2+)</name>
        <dbReference type="ChEBI" id="CHEBI:29105"/>
    </ligand>
</feature>
<comment type="caution">
    <text evidence="4">The sequence shown here is derived from an EMBL/GenBank/DDBJ whole genome shotgun (WGS) entry which is preliminary data.</text>
</comment>
<feature type="domain" description="23S rRNA (guanine(745)-N(1))-methyltransferase N-terminal" evidence="3">
    <location>
        <begin position="10"/>
        <end position="48"/>
    </location>
</feature>
<keyword evidence="4" id="KW-0808">Transferase</keyword>
<dbReference type="PIRSF" id="PIRSF018249">
    <property type="entry name" value="MyrA_prd"/>
    <property type="match status" value="1"/>
</dbReference>
<dbReference type="GO" id="GO:0046872">
    <property type="term" value="F:metal ion binding"/>
    <property type="evidence" value="ECO:0007669"/>
    <property type="project" value="UniProtKB-KW"/>
</dbReference>
<feature type="binding site" evidence="2">
    <location>
        <position position="74"/>
    </location>
    <ligand>
        <name>S-adenosyl-L-methionine</name>
        <dbReference type="ChEBI" id="CHEBI:59789"/>
    </ligand>
</feature>
<evidence type="ECO:0000256" key="2">
    <source>
        <dbReference type="PIRSR" id="PIRSR018249-2"/>
    </source>
</evidence>
<feature type="binding site" evidence="2">
    <location>
        <position position="205"/>
    </location>
    <ligand>
        <name>S-adenosyl-L-methionine</name>
        <dbReference type="ChEBI" id="CHEBI:59789"/>
    </ligand>
</feature>
<evidence type="ECO:0000259" key="3">
    <source>
        <dbReference type="Pfam" id="PF21302"/>
    </source>
</evidence>
<dbReference type="Pfam" id="PF21302">
    <property type="entry name" value="Zn_ribbon_RlmA"/>
    <property type="match status" value="1"/>
</dbReference>
<feature type="binding site" evidence="2">
    <location>
        <begin position="117"/>
        <end position="118"/>
    </location>
    <ligand>
        <name>S-adenosyl-L-methionine</name>
        <dbReference type="ChEBI" id="CHEBI:59789"/>
    </ligand>
</feature>